<keyword evidence="4" id="KW-0067">ATP-binding</keyword>
<name>A0A6J7W2I3_9ZZZZ</name>
<evidence type="ECO:0000313" key="8">
    <source>
        <dbReference type="EMBL" id="CAB4820478.1"/>
    </source>
</evidence>
<sequence length="301" mass="32177">MSTTAISVTDLSKKYGDQVAVSHATFEVPLGTICGFVGPNGSGKTTTMRMLLGLISPTGGTGEILGESIKHPEKYLPRVGAMIEGPAFYPALSGKENLNVLATLGGFSTDRVQGLLEQVGLGDRGKSKFKTYSLGMKQRLGIAAALLPNPKLLMLDEPTNGLDPEGIQEVRALLRSLANEGTSVFVSSHLLSELELISDYLVMLRKGEVVFTGKMTDLMLAQQPVIIAKSINESELIKLLAIAEQAGHHGVIRDGAVHVQGPADWAVEFNRAAFDAGITLSQLTPQLPNLEETFFEMTGDK</sequence>
<dbReference type="InterPro" id="IPR003439">
    <property type="entry name" value="ABC_transporter-like_ATP-bd"/>
</dbReference>
<dbReference type="GO" id="GO:0005524">
    <property type="term" value="F:ATP binding"/>
    <property type="evidence" value="ECO:0007669"/>
    <property type="project" value="UniProtKB-KW"/>
</dbReference>
<dbReference type="SMART" id="SM00382">
    <property type="entry name" value="AAA"/>
    <property type="match status" value="1"/>
</dbReference>
<dbReference type="InterPro" id="IPR003593">
    <property type="entry name" value="AAA+_ATPase"/>
</dbReference>
<dbReference type="InterPro" id="IPR017871">
    <property type="entry name" value="ABC_transporter-like_CS"/>
</dbReference>
<dbReference type="SUPFAM" id="SSF52540">
    <property type="entry name" value="P-loop containing nucleoside triphosphate hydrolases"/>
    <property type="match status" value="1"/>
</dbReference>
<dbReference type="AlphaFoldDB" id="A0A6J7W2I3"/>
<dbReference type="Gene3D" id="3.40.50.300">
    <property type="entry name" value="P-loop containing nucleotide triphosphate hydrolases"/>
    <property type="match status" value="1"/>
</dbReference>
<keyword evidence="3" id="KW-0547">Nucleotide-binding</keyword>
<dbReference type="InterPro" id="IPR027417">
    <property type="entry name" value="P-loop_NTPase"/>
</dbReference>
<dbReference type="EMBL" id="CAEZYO010000017">
    <property type="protein sequence ID" value="CAB4729674.1"/>
    <property type="molecule type" value="Genomic_DNA"/>
</dbReference>
<dbReference type="EMBL" id="CAESAH010000008">
    <property type="protein sequence ID" value="CAB4334671.1"/>
    <property type="molecule type" value="Genomic_DNA"/>
</dbReference>
<dbReference type="Pfam" id="PF00005">
    <property type="entry name" value="ABC_tran"/>
    <property type="match status" value="1"/>
</dbReference>
<dbReference type="EMBL" id="CAFBRY010000013">
    <property type="protein sequence ID" value="CAB5143606.1"/>
    <property type="molecule type" value="Genomic_DNA"/>
</dbReference>
<reference evidence="9" key="1">
    <citation type="submission" date="2020-05" db="EMBL/GenBank/DDBJ databases">
        <authorList>
            <person name="Chiriac C."/>
            <person name="Salcher M."/>
            <person name="Ghai R."/>
            <person name="Kavagutti S V."/>
        </authorList>
    </citation>
    <scope>NUCLEOTIDE SEQUENCE</scope>
</reference>
<evidence type="ECO:0000256" key="4">
    <source>
        <dbReference type="ARBA" id="ARBA00022840"/>
    </source>
</evidence>
<evidence type="ECO:0000313" key="7">
    <source>
        <dbReference type="EMBL" id="CAB4729674.1"/>
    </source>
</evidence>
<evidence type="ECO:0000256" key="1">
    <source>
        <dbReference type="ARBA" id="ARBA00005417"/>
    </source>
</evidence>
<organism evidence="9">
    <name type="scientific">freshwater metagenome</name>
    <dbReference type="NCBI Taxonomy" id="449393"/>
    <lineage>
        <taxon>unclassified sequences</taxon>
        <taxon>metagenomes</taxon>
        <taxon>ecological metagenomes</taxon>
    </lineage>
</organism>
<dbReference type="PANTHER" id="PTHR43335:SF4">
    <property type="entry name" value="ABC TRANSPORTER, ATP-BINDING PROTEIN"/>
    <property type="match status" value="1"/>
</dbReference>
<evidence type="ECO:0000256" key="2">
    <source>
        <dbReference type="ARBA" id="ARBA00022448"/>
    </source>
</evidence>
<protein>
    <submittedName>
        <fullName evidence="9">Unannotated protein</fullName>
    </submittedName>
</protein>
<dbReference type="PANTHER" id="PTHR43335">
    <property type="entry name" value="ABC TRANSPORTER, ATP-BINDING PROTEIN"/>
    <property type="match status" value="1"/>
</dbReference>
<accession>A0A6J7W2I3</accession>
<evidence type="ECO:0000313" key="9">
    <source>
        <dbReference type="EMBL" id="CAB5143606.1"/>
    </source>
</evidence>
<keyword evidence="2" id="KW-0813">Transport</keyword>
<comment type="similarity">
    <text evidence="1">Belongs to the ABC transporter superfamily.</text>
</comment>
<evidence type="ECO:0000313" key="6">
    <source>
        <dbReference type="EMBL" id="CAB4334671.1"/>
    </source>
</evidence>
<feature type="domain" description="ABC transporter" evidence="5">
    <location>
        <begin position="6"/>
        <end position="231"/>
    </location>
</feature>
<proteinExistence type="inferred from homology"/>
<evidence type="ECO:0000256" key="3">
    <source>
        <dbReference type="ARBA" id="ARBA00022741"/>
    </source>
</evidence>
<dbReference type="GO" id="GO:0016887">
    <property type="term" value="F:ATP hydrolysis activity"/>
    <property type="evidence" value="ECO:0007669"/>
    <property type="project" value="InterPro"/>
</dbReference>
<dbReference type="PROSITE" id="PS50893">
    <property type="entry name" value="ABC_TRANSPORTER_2"/>
    <property type="match status" value="1"/>
</dbReference>
<dbReference type="PROSITE" id="PS00211">
    <property type="entry name" value="ABC_TRANSPORTER_1"/>
    <property type="match status" value="1"/>
</dbReference>
<dbReference type="EMBL" id="CAFABC010000008">
    <property type="protein sequence ID" value="CAB4820478.1"/>
    <property type="molecule type" value="Genomic_DNA"/>
</dbReference>
<evidence type="ECO:0000259" key="5">
    <source>
        <dbReference type="PROSITE" id="PS50893"/>
    </source>
</evidence>
<gene>
    <name evidence="7" type="ORF">UFOPK2731_00742</name>
    <name evidence="8" type="ORF">UFOPK3161_00519</name>
    <name evidence="6" type="ORF">UFOPK3962_00487</name>
    <name evidence="9" type="ORF">UFOPK4427_00651</name>
</gene>
<dbReference type="CDD" id="cd03268">
    <property type="entry name" value="ABC_BcrA_bacitracin_resist"/>
    <property type="match status" value="1"/>
</dbReference>